<feature type="transmembrane region" description="Helical" evidence="5">
    <location>
        <begin position="326"/>
        <end position="347"/>
    </location>
</feature>
<evidence type="ECO:0000313" key="7">
    <source>
        <dbReference type="EMBL" id="EHP44564.1"/>
    </source>
</evidence>
<dbReference type="InterPro" id="IPR011701">
    <property type="entry name" value="MFS"/>
</dbReference>
<dbReference type="PROSITE" id="PS50850">
    <property type="entry name" value="MFS"/>
    <property type="match status" value="1"/>
</dbReference>
<comment type="caution">
    <text evidence="7">The sequence shown here is derived from an EMBL/GenBank/DDBJ whole genome shotgun (WGS) entry which is preliminary data.</text>
</comment>
<dbReference type="GO" id="GO:0016020">
    <property type="term" value="C:membrane"/>
    <property type="evidence" value="ECO:0007669"/>
    <property type="project" value="UniProtKB-SubCell"/>
</dbReference>
<dbReference type="PANTHER" id="PTHR11662">
    <property type="entry name" value="SOLUTE CARRIER FAMILY 17"/>
    <property type="match status" value="1"/>
</dbReference>
<proteinExistence type="predicted"/>
<dbReference type="GO" id="GO:0022857">
    <property type="term" value="F:transmembrane transporter activity"/>
    <property type="evidence" value="ECO:0007669"/>
    <property type="project" value="InterPro"/>
</dbReference>
<dbReference type="Pfam" id="PF07690">
    <property type="entry name" value="MFS_1"/>
    <property type="match status" value="1"/>
</dbReference>
<gene>
    <name evidence="7" type="ORF">OR16_02275</name>
</gene>
<feature type="transmembrane region" description="Helical" evidence="5">
    <location>
        <begin position="173"/>
        <end position="194"/>
    </location>
</feature>
<keyword evidence="3 5" id="KW-1133">Transmembrane helix</keyword>
<evidence type="ECO:0000259" key="6">
    <source>
        <dbReference type="PROSITE" id="PS50850"/>
    </source>
</evidence>
<reference evidence="7 8" key="1">
    <citation type="journal article" date="2012" name="J. Bacteriol.">
        <title>De Novo Genome Project of Cupriavidus basilensis OR16.</title>
        <authorList>
            <person name="Cserhati M."/>
            <person name="Kriszt B."/>
            <person name="Szoboszlay S."/>
            <person name="Toth A."/>
            <person name="Szabo I."/>
            <person name="Tancsics A."/>
            <person name="Nagy I."/>
            <person name="Horvath B."/>
            <person name="Nagy I."/>
            <person name="Kukolya J."/>
        </authorList>
    </citation>
    <scope>NUCLEOTIDE SEQUENCE [LARGE SCALE GENOMIC DNA]</scope>
    <source>
        <strain evidence="7 8">OR16</strain>
    </source>
</reference>
<feature type="transmembrane region" description="Helical" evidence="5">
    <location>
        <begin position="219"/>
        <end position="244"/>
    </location>
</feature>
<comment type="subcellular location">
    <subcellularLocation>
        <location evidence="1">Membrane</location>
        <topology evidence="1">Multi-pass membrane protein</topology>
    </subcellularLocation>
</comment>
<feature type="transmembrane region" description="Helical" evidence="5">
    <location>
        <begin position="86"/>
        <end position="110"/>
    </location>
</feature>
<feature type="transmembrane region" description="Helical" evidence="5">
    <location>
        <begin position="146"/>
        <end position="167"/>
    </location>
</feature>
<evidence type="ECO:0000256" key="5">
    <source>
        <dbReference type="SAM" id="Phobius"/>
    </source>
</evidence>
<dbReference type="PANTHER" id="PTHR11662:SF450">
    <property type="entry name" value="BLR1003 PROTEIN"/>
    <property type="match status" value="1"/>
</dbReference>
<dbReference type="Gene3D" id="1.20.1250.20">
    <property type="entry name" value="MFS general substrate transporter like domains"/>
    <property type="match status" value="2"/>
</dbReference>
<feature type="transmembrane region" description="Helical" evidence="5">
    <location>
        <begin position="264"/>
        <end position="283"/>
    </location>
</feature>
<accession>H1RYV1</accession>
<keyword evidence="4 5" id="KW-0472">Membrane</keyword>
<evidence type="ECO:0000256" key="4">
    <source>
        <dbReference type="ARBA" id="ARBA00023136"/>
    </source>
</evidence>
<protein>
    <submittedName>
        <fullName evidence="7">Major facilitator superfamily transporter</fullName>
    </submittedName>
</protein>
<feature type="domain" description="Major facilitator superfamily (MFS) profile" evidence="6">
    <location>
        <begin position="21"/>
        <end position="419"/>
    </location>
</feature>
<dbReference type="InterPro" id="IPR020846">
    <property type="entry name" value="MFS_dom"/>
</dbReference>
<dbReference type="SUPFAM" id="SSF103473">
    <property type="entry name" value="MFS general substrate transporter"/>
    <property type="match status" value="1"/>
</dbReference>
<name>H1RYV1_9BURK</name>
<evidence type="ECO:0000313" key="8">
    <source>
        <dbReference type="Proteomes" id="UP000005808"/>
    </source>
</evidence>
<feature type="transmembrane region" description="Helical" evidence="5">
    <location>
        <begin position="295"/>
        <end position="320"/>
    </location>
</feature>
<dbReference type="InterPro" id="IPR036259">
    <property type="entry name" value="MFS_trans_sf"/>
</dbReference>
<keyword evidence="2 5" id="KW-0812">Transmembrane</keyword>
<dbReference type="PATRIC" id="fig|1127483.3.peg.467"/>
<feature type="transmembrane region" description="Helical" evidence="5">
    <location>
        <begin position="21"/>
        <end position="44"/>
    </location>
</feature>
<feature type="transmembrane region" description="Helical" evidence="5">
    <location>
        <begin position="395"/>
        <end position="414"/>
    </location>
</feature>
<feature type="transmembrane region" description="Helical" evidence="5">
    <location>
        <begin position="56"/>
        <end position="79"/>
    </location>
</feature>
<sequence>MRDGSATVRADAYQPRKAWAMATWLTVFSSINFLDKVVLGMVAVPVMRELHLTPTQFGLIAGSFFWLFSLSAAIVGFVGNRVAARWLLLAMAILWSLVQFPVAFASGAAALLASRVILGAGEGPGFPVSVHALYKWFPHEKRNLPVALINQGAVIGLLLAGLAVPFITQHWGWRANFLLLSAASGLWALGWLCFGREGTLQAEPAPGEQAKRRVPYRRLLTDATVLSGFLAGFAAYWGLALVLTWMPSYLEQGLGYDDVAAGRMFAVIVAVGVPVSLALSWCSQQLLRRGASSRVARAVFGSACVGVGGLLFLALPLLSLSPGGKVALLALAATLPPVAFAVGPAILAEIVPDAQRSAIIALSTAVATSAGAIAPVVMGRLVQVQGHPGAQGFELGFTVCGAVMLVGAAIGMFGQNPARSLRRLGG</sequence>
<evidence type="ECO:0000256" key="1">
    <source>
        <dbReference type="ARBA" id="ARBA00004141"/>
    </source>
</evidence>
<dbReference type="Proteomes" id="UP000005808">
    <property type="component" value="Unassembled WGS sequence"/>
</dbReference>
<evidence type="ECO:0000256" key="2">
    <source>
        <dbReference type="ARBA" id="ARBA00022692"/>
    </source>
</evidence>
<organism evidence="7 8">
    <name type="scientific">Cupriavidus basilensis OR16</name>
    <dbReference type="NCBI Taxonomy" id="1127483"/>
    <lineage>
        <taxon>Bacteria</taxon>
        <taxon>Pseudomonadati</taxon>
        <taxon>Pseudomonadota</taxon>
        <taxon>Betaproteobacteria</taxon>
        <taxon>Burkholderiales</taxon>
        <taxon>Burkholderiaceae</taxon>
        <taxon>Cupriavidus</taxon>
    </lineage>
</organism>
<feature type="transmembrane region" description="Helical" evidence="5">
    <location>
        <begin position="359"/>
        <end position="383"/>
    </location>
</feature>
<dbReference type="InterPro" id="IPR050382">
    <property type="entry name" value="MFS_Na/Anion_cotransporter"/>
</dbReference>
<evidence type="ECO:0000256" key="3">
    <source>
        <dbReference type="ARBA" id="ARBA00022989"/>
    </source>
</evidence>
<feature type="transmembrane region" description="Helical" evidence="5">
    <location>
        <begin position="116"/>
        <end position="134"/>
    </location>
</feature>
<dbReference type="EMBL" id="AHJE01000004">
    <property type="protein sequence ID" value="EHP44564.1"/>
    <property type="molecule type" value="Genomic_DNA"/>
</dbReference>
<dbReference type="AlphaFoldDB" id="H1RYV1"/>